<name>A0A1A9QFM8_9MOLU</name>
<proteinExistence type="predicted"/>
<dbReference type="AlphaFoldDB" id="A0A1A9QFM8"/>
<protein>
    <submittedName>
        <fullName evidence="1">Uncharacterized protein</fullName>
    </submittedName>
</protein>
<gene>
    <name evidence="1" type="ORF">A6V39_00445</name>
</gene>
<dbReference type="RefSeq" id="WP_187149753.1">
    <property type="nucleotide sequence ID" value="NZ_LWUJ01000010.1"/>
</dbReference>
<reference evidence="2" key="1">
    <citation type="submission" date="2016-04" db="EMBL/GenBank/DDBJ databases">
        <authorList>
            <person name="Quiroz-Castaneda R.E."/>
            <person name="Martinez-Ocampo F."/>
        </authorList>
    </citation>
    <scope>NUCLEOTIDE SEQUENCE [LARGE SCALE GENOMIC DNA]</scope>
    <source>
        <strain evidence="2">INIFAP01</strain>
    </source>
</reference>
<keyword evidence="2" id="KW-1185">Reference proteome</keyword>
<dbReference type="Proteomes" id="UP000077623">
    <property type="component" value="Unassembled WGS sequence"/>
</dbReference>
<comment type="caution">
    <text evidence="1">The sequence shown here is derived from an EMBL/GenBank/DDBJ whole genome shotgun (WGS) entry which is preliminary data.</text>
</comment>
<organism evidence="1 2">
    <name type="scientific">Candidatus Mycoplasma haematobovis</name>
    <dbReference type="NCBI Taxonomy" id="432608"/>
    <lineage>
        <taxon>Bacteria</taxon>
        <taxon>Bacillati</taxon>
        <taxon>Mycoplasmatota</taxon>
        <taxon>Mollicutes</taxon>
        <taxon>Mycoplasmataceae</taxon>
        <taxon>Mycoplasma</taxon>
    </lineage>
</organism>
<dbReference type="EMBL" id="LWUJ01000010">
    <property type="protein sequence ID" value="OAL10519.1"/>
    <property type="molecule type" value="Genomic_DNA"/>
</dbReference>
<sequence>MTLETKMALATMASVGAIGGVLGIGYALPKPNNLKEALINENLTPLSKSDTTHADIWTNLAKKYAESGSTPKITDFDLELEGQNLKAGELVKLQQKCEDLFIKKPKDNNYTSSLDFAKAWCVKESKKLPS</sequence>
<accession>A0A1A9QFM8</accession>
<evidence type="ECO:0000313" key="1">
    <source>
        <dbReference type="EMBL" id="OAL10519.1"/>
    </source>
</evidence>
<evidence type="ECO:0000313" key="2">
    <source>
        <dbReference type="Proteomes" id="UP000077623"/>
    </source>
</evidence>
<dbReference type="STRING" id="432608.A6V39_00445"/>